<sequence length="270" mass="30296">MALAGPLLCLLLVKPAFPVPTRLEEGRPPLFRVPPQDSSALSSTPSIPTPGSSTPSSLTNSSTSTSTPSVMGKESYRGIVDYFNATRQEQKNWHFEHGIRHGYEIEGYEPRAEVYSRDVLFGPLLSRLDAYLSAFGATSEGCRKWLICKLGTSGEELAPFSNVVLRTLKFTEMLNQSVSVFDLFSDMRLHKRPTAFNPASFQLYKYYWASQIRGSDCSSRYDECEDTWARFTDSVIRKNWSKFPVALKKHVASSGGRLRSRDLEEEADLT</sequence>
<reference evidence="3" key="1">
    <citation type="submission" date="2020-11" db="EMBL/GenBank/DDBJ databases">
        <authorList>
            <person name="Tran Van P."/>
        </authorList>
    </citation>
    <scope>NUCLEOTIDE SEQUENCE</scope>
</reference>
<gene>
    <name evidence="3" type="ORF">CTOB1V02_LOCUS5863</name>
</gene>
<feature type="region of interest" description="Disordered" evidence="1">
    <location>
        <begin position="24"/>
        <end position="71"/>
    </location>
</feature>
<organism evidence="3">
    <name type="scientific">Cyprideis torosa</name>
    <dbReference type="NCBI Taxonomy" id="163714"/>
    <lineage>
        <taxon>Eukaryota</taxon>
        <taxon>Metazoa</taxon>
        <taxon>Ecdysozoa</taxon>
        <taxon>Arthropoda</taxon>
        <taxon>Crustacea</taxon>
        <taxon>Oligostraca</taxon>
        <taxon>Ostracoda</taxon>
        <taxon>Podocopa</taxon>
        <taxon>Podocopida</taxon>
        <taxon>Cytherocopina</taxon>
        <taxon>Cytheroidea</taxon>
        <taxon>Cytherideidae</taxon>
        <taxon>Cyprideis</taxon>
    </lineage>
</organism>
<keyword evidence="2" id="KW-0732">Signal</keyword>
<feature type="chain" id="PRO_5043927169" evidence="2">
    <location>
        <begin position="19"/>
        <end position="270"/>
    </location>
</feature>
<evidence type="ECO:0000256" key="2">
    <source>
        <dbReference type="SAM" id="SignalP"/>
    </source>
</evidence>
<accession>A0A7R8WAF7</accession>
<protein>
    <submittedName>
        <fullName evidence="3">Uncharacterized protein</fullName>
    </submittedName>
</protein>
<evidence type="ECO:0000313" key="3">
    <source>
        <dbReference type="EMBL" id="CAD7227970.1"/>
    </source>
</evidence>
<evidence type="ECO:0000256" key="1">
    <source>
        <dbReference type="SAM" id="MobiDB-lite"/>
    </source>
</evidence>
<dbReference type="EMBL" id="OB661329">
    <property type="protein sequence ID" value="CAD7227970.1"/>
    <property type="molecule type" value="Genomic_DNA"/>
</dbReference>
<feature type="signal peptide" evidence="2">
    <location>
        <begin position="1"/>
        <end position="18"/>
    </location>
</feature>
<dbReference type="OrthoDB" id="6423431at2759"/>
<name>A0A7R8WAF7_9CRUS</name>
<dbReference type="AlphaFoldDB" id="A0A7R8WAF7"/>
<feature type="compositionally biased region" description="Low complexity" evidence="1">
    <location>
        <begin position="42"/>
        <end position="69"/>
    </location>
</feature>
<proteinExistence type="predicted"/>